<name>A0A0E9R798_ANGAN</name>
<dbReference type="AlphaFoldDB" id="A0A0E9R798"/>
<organism evidence="1">
    <name type="scientific">Anguilla anguilla</name>
    <name type="common">European freshwater eel</name>
    <name type="synonym">Muraena anguilla</name>
    <dbReference type="NCBI Taxonomy" id="7936"/>
    <lineage>
        <taxon>Eukaryota</taxon>
        <taxon>Metazoa</taxon>
        <taxon>Chordata</taxon>
        <taxon>Craniata</taxon>
        <taxon>Vertebrata</taxon>
        <taxon>Euteleostomi</taxon>
        <taxon>Actinopterygii</taxon>
        <taxon>Neopterygii</taxon>
        <taxon>Teleostei</taxon>
        <taxon>Anguilliformes</taxon>
        <taxon>Anguillidae</taxon>
        <taxon>Anguilla</taxon>
    </lineage>
</organism>
<proteinExistence type="predicted"/>
<evidence type="ECO:0000313" key="1">
    <source>
        <dbReference type="EMBL" id="JAH24979.1"/>
    </source>
</evidence>
<dbReference type="EMBL" id="GBXM01083598">
    <property type="protein sequence ID" value="JAH24979.1"/>
    <property type="molecule type" value="Transcribed_RNA"/>
</dbReference>
<protein>
    <submittedName>
        <fullName evidence="1">Uncharacterized protein</fullName>
    </submittedName>
</protein>
<sequence length="19" mass="2316">MYNNYIIHYTVVVTLLDFP</sequence>
<reference evidence="1" key="1">
    <citation type="submission" date="2014-11" db="EMBL/GenBank/DDBJ databases">
        <authorList>
            <person name="Amaro Gonzalez C."/>
        </authorList>
    </citation>
    <scope>NUCLEOTIDE SEQUENCE</scope>
</reference>
<accession>A0A0E9R798</accession>
<reference evidence="1" key="2">
    <citation type="journal article" date="2015" name="Fish Shellfish Immunol.">
        <title>Early steps in the European eel (Anguilla anguilla)-Vibrio vulnificus interaction in the gills: Role of the RtxA13 toxin.</title>
        <authorList>
            <person name="Callol A."/>
            <person name="Pajuelo D."/>
            <person name="Ebbesson L."/>
            <person name="Teles M."/>
            <person name="MacKenzie S."/>
            <person name="Amaro C."/>
        </authorList>
    </citation>
    <scope>NUCLEOTIDE SEQUENCE</scope>
</reference>